<evidence type="ECO:0000313" key="3">
    <source>
        <dbReference type="Proteomes" id="UP001419268"/>
    </source>
</evidence>
<keyword evidence="3" id="KW-1185">Reference proteome</keyword>
<evidence type="ECO:0000256" key="1">
    <source>
        <dbReference type="SAM" id="SignalP"/>
    </source>
</evidence>
<comment type="caution">
    <text evidence="2">The sequence shown here is derived from an EMBL/GenBank/DDBJ whole genome shotgun (WGS) entry which is preliminary data.</text>
</comment>
<reference evidence="2 3" key="1">
    <citation type="submission" date="2024-01" db="EMBL/GenBank/DDBJ databases">
        <title>Genome assemblies of Stephania.</title>
        <authorList>
            <person name="Yang L."/>
        </authorList>
    </citation>
    <scope>NUCLEOTIDE SEQUENCE [LARGE SCALE GENOMIC DNA]</scope>
    <source>
        <strain evidence="2">JXDWG</strain>
        <tissue evidence="2">Leaf</tissue>
    </source>
</reference>
<feature type="chain" id="PRO_5042937139" description="Secreted protein" evidence="1">
    <location>
        <begin position="21"/>
        <end position="129"/>
    </location>
</feature>
<evidence type="ECO:0008006" key="4">
    <source>
        <dbReference type="Google" id="ProtNLM"/>
    </source>
</evidence>
<evidence type="ECO:0000313" key="2">
    <source>
        <dbReference type="EMBL" id="KAK9140059.1"/>
    </source>
</evidence>
<protein>
    <recommendedName>
        <fullName evidence="4">Secreted protein</fullName>
    </recommendedName>
</protein>
<gene>
    <name evidence="2" type="ORF">Scep_009740</name>
</gene>
<name>A0AAP0JUJ2_9MAGN</name>
<proteinExistence type="predicted"/>
<feature type="signal peptide" evidence="1">
    <location>
        <begin position="1"/>
        <end position="20"/>
    </location>
</feature>
<dbReference type="EMBL" id="JBBNAG010000004">
    <property type="protein sequence ID" value="KAK9140059.1"/>
    <property type="molecule type" value="Genomic_DNA"/>
</dbReference>
<organism evidence="2 3">
    <name type="scientific">Stephania cephalantha</name>
    <dbReference type="NCBI Taxonomy" id="152367"/>
    <lineage>
        <taxon>Eukaryota</taxon>
        <taxon>Viridiplantae</taxon>
        <taxon>Streptophyta</taxon>
        <taxon>Embryophyta</taxon>
        <taxon>Tracheophyta</taxon>
        <taxon>Spermatophyta</taxon>
        <taxon>Magnoliopsida</taxon>
        <taxon>Ranunculales</taxon>
        <taxon>Menispermaceae</taxon>
        <taxon>Menispermoideae</taxon>
        <taxon>Cissampelideae</taxon>
        <taxon>Stephania</taxon>
    </lineage>
</organism>
<accession>A0AAP0JUJ2</accession>
<sequence length="129" mass="14854">MWLYFLPYIHFLACASSLLATNTTRHFSIGPTRPYKEQFQVLHSSNSHMRLGIRIGALSQVFAQLCVSFFQPPRVEPSRIYSVTNSFFHQPEGATSPARHQMMQLVVDYVRKPKMSPKQPSDPPRRTCQ</sequence>
<dbReference type="Proteomes" id="UP001419268">
    <property type="component" value="Unassembled WGS sequence"/>
</dbReference>
<keyword evidence="1" id="KW-0732">Signal</keyword>
<dbReference type="AlphaFoldDB" id="A0AAP0JUJ2"/>